<dbReference type="CDD" id="cd00096">
    <property type="entry name" value="Ig"/>
    <property type="match status" value="1"/>
</dbReference>
<dbReference type="InterPro" id="IPR000483">
    <property type="entry name" value="Cys-rich_flank_reg_C"/>
</dbReference>
<dbReference type="Gene3D" id="3.80.10.10">
    <property type="entry name" value="Ribonuclease Inhibitor"/>
    <property type="match status" value="2"/>
</dbReference>
<keyword evidence="8" id="KW-1015">Disulfide bond</keyword>
<dbReference type="InterPro" id="IPR003599">
    <property type="entry name" value="Ig_sub"/>
</dbReference>
<keyword evidence="4 12" id="KW-0732">Signal</keyword>
<feature type="domain" description="Ig-like" evidence="13">
    <location>
        <begin position="1908"/>
        <end position="2003"/>
    </location>
</feature>
<dbReference type="PROSITE" id="PS50835">
    <property type="entry name" value="IG_LIKE"/>
    <property type="match status" value="12"/>
</dbReference>
<evidence type="ECO:0000256" key="8">
    <source>
        <dbReference type="ARBA" id="ARBA00023157"/>
    </source>
</evidence>
<dbReference type="PANTHER" id="PTHR45842">
    <property type="entry name" value="SYNAPTIC ADHESION-LIKE MOLECULE SALM"/>
    <property type="match status" value="1"/>
</dbReference>
<evidence type="ECO:0000256" key="5">
    <source>
        <dbReference type="ARBA" id="ARBA00022737"/>
    </source>
</evidence>
<dbReference type="SMART" id="SM00409">
    <property type="entry name" value="IG"/>
    <property type="match status" value="12"/>
</dbReference>
<dbReference type="InterPro" id="IPR032675">
    <property type="entry name" value="LRR_dom_sf"/>
</dbReference>
<dbReference type="Pfam" id="PF07679">
    <property type="entry name" value="I-set"/>
    <property type="match status" value="8"/>
</dbReference>
<dbReference type="FunFam" id="2.60.40.10:FF:001306">
    <property type="entry name" value="Matrix remodeling associated 5"/>
    <property type="match status" value="1"/>
</dbReference>
<evidence type="ECO:0000256" key="3">
    <source>
        <dbReference type="ARBA" id="ARBA00022692"/>
    </source>
</evidence>
<dbReference type="SUPFAM" id="SSF48726">
    <property type="entry name" value="Immunoglobulin"/>
    <property type="match status" value="12"/>
</dbReference>
<feature type="compositionally biased region" description="Low complexity" evidence="11">
    <location>
        <begin position="1135"/>
        <end position="1147"/>
    </location>
</feature>
<feature type="domain" description="Ig-like" evidence="13">
    <location>
        <begin position="2598"/>
        <end position="2688"/>
    </location>
</feature>
<dbReference type="FunFam" id="2.60.40.10:FF:001377">
    <property type="entry name" value="Matrix remodeling associated 5"/>
    <property type="match status" value="1"/>
</dbReference>
<dbReference type="Pfam" id="PF13855">
    <property type="entry name" value="LRR_8"/>
    <property type="match status" value="1"/>
</dbReference>
<sequence>MREVLCNMVNAVTISLVLILSLGYPCLSIFCPNSCTCYFSTEVHCTFRSLKAVPPRLPKKVERINLGFNNIQSVSNTSFRGLEKLQLLMLHGNDIQRLNDGTFKHLHSLQVLKISYNKLSSIKGQTFRGLVNLVRLHLDHNKIEFIQPGAFHGLTSLKLIHLEANLLRQIHPRTFVTFSFLQHFTFSSIKHLYLSENLIPTLPKDIFHSMSELENVYLHGNPWSCDCRLRWLLDWQKEARGVMKCKKDRTYPGGRMCSLCSEPKQFSRKELFNLDPNALTCKKPTIISPLKNNNNTEWDDEGEDVSRRNYQNPFGSMTLNLTDQQGNHNHLVCQSNRMRNGTKIQWQRLNQQQVAINMTLSATLMCYMDQQRMERLWKLIAYYSETPAKLERDLMLSKEPNSSYRYKQVIDDQAYYYTGVRANIMTKPSWLMQEHINIQLDRRQTTTDHVILLFSMHLSQSFQINDSPKRENSWVLIKDDGGLKRQHVLVTGTMLQLNCPIIASGSPSIKWTFPNGTQREASYTSEDNRVSVSKAGKLIVKAVGYGDSGLYQCIASVKDDMDTMTYRVVVQPTRVHPSQVEENGITVHSGDTISLPCSATAVPNAQLSWILPNNNVLGALANTTSGSVTENGTLVIQTSHVSNSGHYRCLAVNTYGVDSLTVNVAVIKKLHGQTIRKGKKDNRMSILNLFFRNGGSEAEEQDGSGRDTAYESQKQVTYNKYTGRILAGRKQLHADETHDRSRAESSRSIKLRQGSQRGRGKPTFDGRRRWDSRRRVSMSNKKIDPLKWADILAKVRAKTAPKVTEKPSLRINKSTTISPAAKETKRNPLAVNRPGNFEQVSEEESGIEESSGNSEMNFSEDQLIQVSSRQSAIAKDYIMSENTTLNEMFIRRQQEDLAPRGSTDSPRNQTFNATGHVLETTTESDTVAKFLSKPENESDIWEMLITTTAALEQGSIQSTAAVIGMQPRQEYPEDDDVSVIESNTQAPETHTLEELAVPWITEAVTDPAKRLAGKDSLMAIADINSNSDNASMFHIRDMTLTSQTVTTLTTTKATSMITRAFTSSTNAGTTAKLAPTVKVTTITTTVPNTTTKLAVTTATATIRPTTTAKATTGKAKVPITIAKPTATVNANARASQSKNTSTTSQNYPKRRLPGRRRYRPNRYRQRQHLYPITRAKETKSTHVNMTSSTWPSGKAFPREMNHSENGHMKVNSKLEKDPDSKLAYGKFNLPALEQLTTREPTLKSVNLLTIVKSPHQTNPSVAPITPEPNQPKSLTSTTQTILDTTKTTSSKPPEMDPTILESLANPTKPLHLQRDYRLRNATKLDTTTISPPISNTFGKPPDPASQFNAAASSNKPVSTTTALASVVPVESGKLNGVHDTTKSSDVILNPIVPTAVLPISTTVTLISKPTMDYLGVLTTITANAQGSRKTPKSNTELKVPTGTFLETETKLPVVEMSQKTPTFQKTGSDFSPNLSSSPDTRNPSQFYDLNVPVYRKATVNVVPEAQPTIINLRSNLPLPSQVTVKMHNEILPPTISSRGILPTQKTVGMGEIQLEINRTDESNNTPDGDPLRQRAGTTQGRQQLKMTYIQGSNNLTWISRHKWKPDSNPSLISIPKQGSRLKSPNDILAGATPKLLTPAARARSHNLTNGEWSGVTGDLELTTFPPRTGENVTKPDEPFIQSTSRTPFQTSSRMINKPMERIGADSDNKSKAALGHPIVQTPTANQGYQWRHRVEIPIQFTKEKPTESIPNRSMSMRTPTTIPNTTSIAERFRNTSWSKWLQHTPILSKFDGNSSIAVQPSPNFRIIKRKPKIIPRHPMTVSVKAEMDAYLPCDAVGEPKPFIFWTKISTGAVMMTSSRTLRFEVFDNGTLGIRNVQVQDRGQYLCTVRNLHGTDKVVTTLIVLAQPPRIDGSRYKDTTVYLGQPFLAECRAEGLPVPQVSWLLPSRKLLQTPGIGIGRGGGSLTLSQNGTLSIRETAFSDRGIYKCIASNAVGADTMTVRLHVAALPPMIQQEKAESLTVAPGQGIHVHCTAKAAPPANIRWILFDGTQIRPSQFINGNLFVFPNGTLYIRSLSERDVGNYECVATNIVGVARRTVSINIQKRSATAKITVSSPQRVDISYGSTLHLDCVAAGDPGPRILWRLPSRLLVDSRYSYSKRIKVYDNGTLVVQSVTDKDAGDYLCVARNKMGDDFMVLKVNVMMKPAKIEYKQDVKQKVMYGKDLKVDCIASGLPDPEISWSLPDGTMVNSVMQSDDSGTRTRRYIVFDNGTLYFNEVGLRDEGDYTCYAVNQIGKDEMKVNIKVVAEPPSFQSGTPSLVQVAYGESFTIRCGAKGEPTPWISWYSPTNRFILSSTKYQVTTDGTLHIHKVQRSDSGNYTCIARNTAGESRRIVTVQVNIEAPSINGQKGTNTVIKVKAMKETRKQIDCKAEGVPPPRVMWVLSENVVVTAPYYGSRIQVHHNGTLDIQSLKRSDAEKLVCIAHNEGGEARLTVHLEVVNTLEKPSFTNPLSAGVAIVIGNSVNLNCSSRGIPTPETTWILPDGNRLLSGQRLRKMYHGRDGTLHISSPSAAEAGAYRCIARNTVGSVERLVTLEIGHKPEIRNRYTSLVQILPGERMRLDCMVGGNPQPELSWVLPSGVVLNRPQDVGRFSVLQNGSLIVNDASVYDRGTYSCKAMSDLGLSFMSVSVIVIAYPPRITNGPSPVTYVRHGVSVQLNCRAMGIPRAEISWELPDKTRVTVINQARLIGNKYLDPQGLLILQNPSNRDTGFYKCTAKNLLGSDSKMTYVHVF</sequence>
<feature type="domain" description="Ig-like" evidence="13">
    <location>
        <begin position="468"/>
        <end position="565"/>
    </location>
</feature>
<dbReference type="Proteomes" id="UP000287033">
    <property type="component" value="Unassembled WGS sequence"/>
</dbReference>
<accession>A0A401SHP4</accession>
<keyword evidence="3" id="KW-0812">Transmembrane</keyword>
<evidence type="ECO:0000256" key="6">
    <source>
        <dbReference type="ARBA" id="ARBA00022989"/>
    </source>
</evidence>
<dbReference type="InterPro" id="IPR036179">
    <property type="entry name" value="Ig-like_dom_sf"/>
</dbReference>
<feature type="domain" description="Ig-like" evidence="13">
    <location>
        <begin position="2108"/>
        <end position="2201"/>
    </location>
</feature>
<dbReference type="InterPro" id="IPR013098">
    <property type="entry name" value="Ig_I-set"/>
</dbReference>
<reference evidence="14 15" key="1">
    <citation type="journal article" date="2018" name="Nat. Ecol. Evol.">
        <title>Shark genomes provide insights into elasmobranch evolution and the origin of vertebrates.</title>
        <authorList>
            <person name="Hara Y"/>
            <person name="Yamaguchi K"/>
            <person name="Onimaru K"/>
            <person name="Kadota M"/>
            <person name="Koyanagi M"/>
            <person name="Keeley SD"/>
            <person name="Tatsumi K"/>
            <person name="Tanaka K"/>
            <person name="Motone F"/>
            <person name="Kageyama Y"/>
            <person name="Nozu R"/>
            <person name="Adachi N"/>
            <person name="Nishimura O"/>
            <person name="Nakagawa R"/>
            <person name="Tanegashima C"/>
            <person name="Kiyatake I"/>
            <person name="Matsumoto R"/>
            <person name="Murakumo K"/>
            <person name="Nishida K"/>
            <person name="Terakita A"/>
            <person name="Kuratani S"/>
            <person name="Sato K"/>
            <person name="Hyodo S Kuraku.S."/>
        </authorList>
    </citation>
    <scope>NUCLEOTIDE SEQUENCE [LARGE SCALE GENOMIC DNA]</scope>
</reference>
<feature type="domain" description="Ig-like" evidence="13">
    <location>
        <begin position="2694"/>
        <end position="2784"/>
    </location>
</feature>
<dbReference type="InterPro" id="IPR001611">
    <property type="entry name" value="Leu-rich_rpt"/>
</dbReference>
<dbReference type="SMART" id="SM00082">
    <property type="entry name" value="LRRCT"/>
    <property type="match status" value="1"/>
</dbReference>
<feature type="domain" description="Ig-like" evidence="13">
    <location>
        <begin position="2308"/>
        <end position="2393"/>
    </location>
</feature>
<feature type="domain" description="Ig-like" evidence="13">
    <location>
        <begin position="1811"/>
        <end position="1899"/>
    </location>
</feature>
<feature type="compositionally biased region" description="Polar residues" evidence="11">
    <location>
        <begin position="1680"/>
        <end position="1691"/>
    </location>
</feature>
<dbReference type="Pfam" id="PF13927">
    <property type="entry name" value="Ig_3"/>
    <property type="match status" value="4"/>
</dbReference>
<feature type="region of interest" description="Disordered" evidence="11">
    <location>
        <begin position="1663"/>
        <end position="1691"/>
    </location>
</feature>
<evidence type="ECO:0000256" key="10">
    <source>
        <dbReference type="ARBA" id="ARBA00023319"/>
    </source>
</evidence>
<protein>
    <recommendedName>
        <fullName evidence="13">Ig-like domain-containing protein</fullName>
    </recommendedName>
</protein>
<dbReference type="InterPro" id="IPR007110">
    <property type="entry name" value="Ig-like_dom"/>
</dbReference>
<evidence type="ECO:0000256" key="11">
    <source>
        <dbReference type="SAM" id="MobiDB-lite"/>
    </source>
</evidence>
<dbReference type="InterPro" id="IPR003591">
    <property type="entry name" value="Leu-rich_rpt_typical-subtyp"/>
</dbReference>
<organism evidence="14 15">
    <name type="scientific">Chiloscyllium punctatum</name>
    <name type="common">Brownbanded bambooshark</name>
    <name type="synonym">Hemiscyllium punctatum</name>
    <dbReference type="NCBI Taxonomy" id="137246"/>
    <lineage>
        <taxon>Eukaryota</taxon>
        <taxon>Metazoa</taxon>
        <taxon>Chordata</taxon>
        <taxon>Craniata</taxon>
        <taxon>Vertebrata</taxon>
        <taxon>Chondrichthyes</taxon>
        <taxon>Elasmobranchii</taxon>
        <taxon>Galeomorphii</taxon>
        <taxon>Galeoidea</taxon>
        <taxon>Orectolobiformes</taxon>
        <taxon>Hemiscylliidae</taxon>
        <taxon>Chiloscyllium</taxon>
    </lineage>
</organism>
<evidence type="ECO:0000256" key="9">
    <source>
        <dbReference type="ARBA" id="ARBA00023180"/>
    </source>
</evidence>
<keyword evidence="9" id="KW-0325">Glycoprotein</keyword>
<evidence type="ECO:0000256" key="12">
    <source>
        <dbReference type="SAM" id="SignalP"/>
    </source>
</evidence>
<dbReference type="EMBL" id="BEZZ01000272">
    <property type="protein sequence ID" value="GCC29904.1"/>
    <property type="molecule type" value="Genomic_DNA"/>
</dbReference>
<feature type="region of interest" description="Disordered" evidence="11">
    <location>
        <begin position="1128"/>
        <end position="1155"/>
    </location>
</feature>
<dbReference type="SMART" id="SM00013">
    <property type="entry name" value="LRRNT"/>
    <property type="match status" value="1"/>
</dbReference>
<feature type="chain" id="PRO_5019121104" description="Ig-like domain-containing protein" evidence="12">
    <location>
        <begin position="29"/>
        <end position="2789"/>
    </location>
</feature>
<feature type="domain" description="Ig-like" evidence="13">
    <location>
        <begin position="2008"/>
        <end position="2100"/>
    </location>
</feature>
<feature type="compositionally biased region" description="Basic and acidic residues" evidence="11">
    <location>
        <begin position="732"/>
        <end position="747"/>
    </location>
</feature>
<feature type="signal peptide" evidence="12">
    <location>
        <begin position="1"/>
        <end position="28"/>
    </location>
</feature>
<dbReference type="GO" id="GO:0016020">
    <property type="term" value="C:membrane"/>
    <property type="evidence" value="ECO:0007669"/>
    <property type="project" value="UniProtKB-SubCell"/>
</dbReference>
<gene>
    <name evidence="14" type="ORF">chiPu_0008347</name>
</gene>
<feature type="region of interest" description="Disordered" evidence="11">
    <location>
        <begin position="1556"/>
        <end position="1580"/>
    </location>
</feature>
<evidence type="ECO:0000256" key="1">
    <source>
        <dbReference type="ARBA" id="ARBA00004167"/>
    </source>
</evidence>
<dbReference type="SUPFAM" id="SSF52058">
    <property type="entry name" value="L domain-like"/>
    <property type="match status" value="1"/>
</dbReference>
<feature type="domain" description="Ig-like" evidence="13">
    <location>
        <begin position="2503"/>
        <end position="2591"/>
    </location>
</feature>
<dbReference type="FunFam" id="2.60.40.10:FF:000076">
    <property type="entry name" value="Leucine-rich repeat and Ig domain-containing 4"/>
    <property type="match status" value="1"/>
</dbReference>
<dbReference type="OrthoDB" id="10062932at2759"/>
<feature type="region of interest" description="Disordered" evidence="11">
    <location>
        <begin position="729"/>
        <end position="776"/>
    </location>
</feature>
<evidence type="ECO:0000256" key="4">
    <source>
        <dbReference type="ARBA" id="ARBA00022729"/>
    </source>
</evidence>
<dbReference type="SMART" id="SM00408">
    <property type="entry name" value="IGc2"/>
    <property type="match status" value="12"/>
</dbReference>
<dbReference type="FunFam" id="2.60.40.10:FF:001402">
    <property type="entry name" value="Matrix remodeling associated 5"/>
    <property type="match status" value="1"/>
</dbReference>
<feature type="region of interest" description="Disordered" evidence="11">
    <location>
        <begin position="1257"/>
        <end position="1278"/>
    </location>
</feature>
<dbReference type="Gene3D" id="2.60.40.10">
    <property type="entry name" value="Immunoglobulins"/>
    <property type="match status" value="12"/>
</dbReference>
<comment type="caution">
    <text evidence="14">The sequence shown here is derived from an EMBL/GenBank/DDBJ whole genome shotgun (WGS) entry which is preliminary data.</text>
</comment>
<keyword evidence="2" id="KW-0433">Leucine-rich repeat</keyword>
<dbReference type="SMART" id="SM00369">
    <property type="entry name" value="LRR_TYP"/>
    <property type="match status" value="6"/>
</dbReference>
<proteinExistence type="predicted"/>
<dbReference type="OMA" id="KMNCMAM"/>
<keyword evidence="5" id="KW-0677">Repeat</keyword>
<evidence type="ECO:0000313" key="14">
    <source>
        <dbReference type="EMBL" id="GCC29904.1"/>
    </source>
</evidence>
<dbReference type="InterPro" id="IPR050467">
    <property type="entry name" value="LRFN"/>
</dbReference>
<evidence type="ECO:0000256" key="2">
    <source>
        <dbReference type="ARBA" id="ARBA00022614"/>
    </source>
</evidence>
<dbReference type="InterPro" id="IPR000372">
    <property type="entry name" value="LRRNT"/>
</dbReference>
<evidence type="ECO:0000256" key="7">
    <source>
        <dbReference type="ARBA" id="ARBA00023136"/>
    </source>
</evidence>
<dbReference type="InterPro" id="IPR013783">
    <property type="entry name" value="Ig-like_fold"/>
</dbReference>
<keyword evidence="7" id="KW-0472">Membrane</keyword>
<dbReference type="InterPro" id="IPR003598">
    <property type="entry name" value="Ig_sub2"/>
</dbReference>
<comment type="subcellular location">
    <subcellularLocation>
        <location evidence="1">Membrane</location>
        <topology evidence="1">Single-pass membrane protein</topology>
    </subcellularLocation>
</comment>
<feature type="domain" description="Ig-like" evidence="13">
    <location>
        <begin position="2401"/>
        <end position="2491"/>
    </location>
</feature>
<keyword evidence="6" id="KW-1133">Transmembrane helix</keyword>
<dbReference type="FunFam" id="2.60.40.10:FF:000537">
    <property type="entry name" value="immunoglobulin superfamily member 10"/>
    <property type="match status" value="1"/>
</dbReference>
<name>A0A401SHP4_CHIPU</name>
<evidence type="ECO:0000313" key="15">
    <source>
        <dbReference type="Proteomes" id="UP000287033"/>
    </source>
</evidence>
<dbReference type="PANTHER" id="PTHR45842:SF4">
    <property type="entry name" value="MATRIX-REMODELING-ASSOCIATED PROTEIN 5"/>
    <property type="match status" value="1"/>
</dbReference>
<dbReference type="FunFam" id="2.60.40.10:FF:000621">
    <property type="entry name" value="Immunoglobulin superfamily member 10"/>
    <property type="match status" value="1"/>
</dbReference>
<feature type="domain" description="Ig-like" evidence="13">
    <location>
        <begin position="2204"/>
        <end position="2300"/>
    </location>
</feature>
<feature type="domain" description="Ig-like" evidence="13">
    <location>
        <begin position="572"/>
        <end position="665"/>
    </location>
</feature>
<feature type="region of interest" description="Disordered" evidence="11">
    <location>
        <begin position="1462"/>
        <end position="1483"/>
    </location>
</feature>
<keyword evidence="10" id="KW-0393">Immunoglobulin domain</keyword>
<feature type="region of interest" description="Disordered" evidence="11">
    <location>
        <begin position="838"/>
        <end position="857"/>
    </location>
</feature>
<evidence type="ECO:0000259" key="13">
    <source>
        <dbReference type="PROSITE" id="PS50835"/>
    </source>
</evidence>
<dbReference type="STRING" id="137246.A0A401SHP4"/>
<keyword evidence="15" id="KW-1185">Reference proteome</keyword>